<evidence type="ECO:0008006" key="10">
    <source>
        <dbReference type="Google" id="ProtNLM"/>
    </source>
</evidence>
<feature type="compositionally biased region" description="Low complexity" evidence="6">
    <location>
        <begin position="13"/>
        <end position="22"/>
    </location>
</feature>
<name>A0A507QIR6_MONPU</name>
<evidence type="ECO:0000256" key="5">
    <source>
        <dbReference type="ARBA" id="ARBA00023136"/>
    </source>
</evidence>
<dbReference type="Proteomes" id="UP000319663">
    <property type="component" value="Unassembled WGS sequence"/>
</dbReference>
<dbReference type="InterPro" id="IPR011701">
    <property type="entry name" value="MFS"/>
</dbReference>
<feature type="transmembrane region" description="Helical" evidence="7">
    <location>
        <begin position="98"/>
        <end position="116"/>
    </location>
</feature>
<dbReference type="STRING" id="5098.A0A507QIR6"/>
<proteinExistence type="predicted"/>
<keyword evidence="5 7" id="KW-0472">Membrane</keyword>
<dbReference type="AlphaFoldDB" id="A0A507QIR6"/>
<evidence type="ECO:0000256" key="7">
    <source>
        <dbReference type="SAM" id="Phobius"/>
    </source>
</evidence>
<feature type="transmembrane region" description="Helical" evidence="7">
    <location>
        <begin position="273"/>
        <end position="289"/>
    </location>
</feature>
<keyword evidence="4 7" id="KW-1133">Transmembrane helix</keyword>
<dbReference type="SUPFAM" id="SSF103473">
    <property type="entry name" value="MFS general substrate transporter"/>
    <property type="match status" value="1"/>
</dbReference>
<comment type="caution">
    <text evidence="8">The sequence shown here is derived from an EMBL/GenBank/DDBJ whole genome shotgun (WGS) entry which is preliminary data.</text>
</comment>
<reference evidence="8 9" key="1">
    <citation type="submission" date="2019-06" db="EMBL/GenBank/DDBJ databases">
        <title>Wine fermentation using esterase from Monascus purpureus.</title>
        <authorList>
            <person name="Geng C."/>
            <person name="Zhang Y."/>
        </authorList>
    </citation>
    <scope>NUCLEOTIDE SEQUENCE [LARGE SCALE GENOMIC DNA]</scope>
    <source>
        <strain evidence="8">HQ1</strain>
    </source>
</reference>
<dbReference type="PANTHER" id="PTHR43791:SF32">
    <property type="entry name" value="MAJOR FACILITATOR SUPERFAMILY (MFS) PROFILE DOMAIN-CONTAINING PROTEIN"/>
    <property type="match status" value="1"/>
</dbReference>
<feature type="transmembrane region" description="Helical" evidence="7">
    <location>
        <begin position="193"/>
        <end position="212"/>
    </location>
</feature>
<feature type="transmembrane region" description="Helical" evidence="7">
    <location>
        <begin position="310"/>
        <end position="329"/>
    </location>
</feature>
<protein>
    <recommendedName>
        <fullName evidence="10">Major facilitator superfamily (MFS) profile domain-containing protein</fullName>
    </recommendedName>
</protein>
<sequence>MGVQTTGAGQYLSSGRSTPSSSLEVSQWDPGRERKIRAKVDFSVLPLLYLGFFIFQLDRMNIASALTGGFASDINVSQSTINLGNQLMYMGTFGPRKWLSGQVFLFGLMGTLQVFIKNRAGFLSMWLFLRLVETGYIPGAMFTLSTWYKNEELAKRVAYFFFGMFSGNALSPLLASGVLQLDGHRGIRGWRWLFIIEGIFTIFFSFLFLLFLPGSPDFHRPILSPGLLRFSEPEREILRERLQRLDDGYPEKDHHSKIPLRVVWKAVLYYRRWLHYLSTFAVFSTWSPLTTYTPSIMMSLGFDRTTANDLAAVGGLLELVVVFGFAYIGDLSNVRGVVLSLSL</sequence>
<dbReference type="InterPro" id="IPR036259">
    <property type="entry name" value="MFS_trans_sf"/>
</dbReference>
<dbReference type="EMBL" id="VIFY01000222">
    <property type="protein sequence ID" value="TQB68386.1"/>
    <property type="molecule type" value="Genomic_DNA"/>
</dbReference>
<evidence type="ECO:0000256" key="3">
    <source>
        <dbReference type="ARBA" id="ARBA00022692"/>
    </source>
</evidence>
<evidence type="ECO:0000256" key="6">
    <source>
        <dbReference type="SAM" id="MobiDB-lite"/>
    </source>
</evidence>
<accession>A0A507QIR6</accession>
<feature type="compositionally biased region" description="Polar residues" evidence="6">
    <location>
        <begin position="1"/>
        <end position="12"/>
    </location>
</feature>
<dbReference type="PANTHER" id="PTHR43791">
    <property type="entry name" value="PERMEASE-RELATED"/>
    <property type="match status" value="1"/>
</dbReference>
<feature type="region of interest" description="Disordered" evidence="6">
    <location>
        <begin position="1"/>
        <end position="26"/>
    </location>
</feature>
<evidence type="ECO:0000256" key="4">
    <source>
        <dbReference type="ARBA" id="ARBA00022989"/>
    </source>
</evidence>
<evidence type="ECO:0000313" key="9">
    <source>
        <dbReference type="Proteomes" id="UP000319663"/>
    </source>
</evidence>
<keyword evidence="9" id="KW-1185">Reference proteome</keyword>
<dbReference type="Gene3D" id="1.20.1250.20">
    <property type="entry name" value="MFS general substrate transporter like domains"/>
    <property type="match status" value="1"/>
</dbReference>
<gene>
    <name evidence="8" type="ORF">MPDQ_003554</name>
</gene>
<dbReference type="GO" id="GO:0016020">
    <property type="term" value="C:membrane"/>
    <property type="evidence" value="ECO:0007669"/>
    <property type="project" value="UniProtKB-SubCell"/>
</dbReference>
<keyword evidence="2" id="KW-0813">Transport</keyword>
<evidence type="ECO:0000313" key="8">
    <source>
        <dbReference type="EMBL" id="TQB68386.1"/>
    </source>
</evidence>
<comment type="subcellular location">
    <subcellularLocation>
        <location evidence="1">Membrane</location>
        <topology evidence="1">Multi-pass membrane protein</topology>
    </subcellularLocation>
</comment>
<dbReference type="Pfam" id="PF07690">
    <property type="entry name" value="MFS_1"/>
    <property type="match status" value="1"/>
</dbReference>
<organism evidence="8 9">
    <name type="scientific">Monascus purpureus</name>
    <name type="common">Red mold</name>
    <name type="synonym">Monascus anka</name>
    <dbReference type="NCBI Taxonomy" id="5098"/>
    <lineage>
        <taxon>Eukaryota</taxon>
        <taxon>Fungi</taxon>
        <taxon>Dikarya</taxon>
        <taxon>Ascomycota</taxon>
        <taxon>Pezizomycotina</taxon>
        <taxon>Eurotiomycetes</taxon>
        <taxon>Eurotiomycetidae</taxon>
        <taxon>Eurotiales</taxon>
        <taxon>Aspergillaceae</taxon>
        <taxon>Monascus</taxon>
    </lineage>
</organism>
<feature type="transmembrane region" description="Helical" evidence="7">
    <location>
        <begin position="128"/>
        <end position="148"/>
    </location>
</feature>
<dbReference type="GO" id="GO:0022857">
    <property type="term" value="F:transmembrane transporter activity"/>
    <property type="evidence" value="ECO:0007669"/>
    <property type="project" value="InterPro"/>
</dbReference>
<evidence type="ECO:0000256" key="1">
    <source>
        <dbReference type="ARBA" id="ARBA00004141"/>
    </source>
</evidence>
<feature type="transmembrane region" description="Helical" evidence="7">
    <location>
        <begin position="160"/>
        <end position="181"/>
    </location>
</feature>
<keyword evidence="3 7" id="KW-0812">Transmembrane</keyword>
<evidence type="ECO:0000256" key="2">
    <source>
        <dbReference type="ARBA" id="ARBA00022448"/>
    </source>
</evidence>